<dbReference type="CDD" id="cd03703">
    <property type="entry name" value="aeIF5B_II"/>
    <property type="match status" value="1"/>
</dbReference>
<feature type="compositionally biased region" description="Pro residues" evidence="14">
    <location>
        <begin position="465"/>
        <end position="476"/>
    </location>
</feature>
<feature type="compositionally biased region" description="Basic and acidic residues" evidence="14">
    <location>
        <begin position="382"/>
        <end position="402"/>
    </location>
</feature>
<keyword evidence="5" id="KW-0963">Cytoplasm</keyword>
<evidence type="ECO:0000256" key="10">
    <source>
        <dbReference type="ARBA" id="ARBA00022917"/>
    </source>
</evidence>
<feature type="compositionally biased region" description="Low complexity" evidence="14">
    <location>
        <begin position="530"/>
        <end position="566"/>
    </location>
</feature>
<feature type="compositionally biased region" description="Basic residues" evidence="14">
    <location>
        <begin position="309"/>
        <end position="318"/>
    </location>
</feature>
<dbReference type="InterPro" id="IPR015760">
    <property type="entry name" value="TIF_IF2"/>
</dbReference>
<dbReference type="Gene3D" id="3.40.50.10050">
    <property type="entry name" value="Translation initiation factor IF- 2, domain 3"/>
    <property type="match status" value="1"/>
</dbReference>
<dbReference type="Gene3D" id="3.40.50.300">
    <property type="entry name" value="P-loop containing nucleotide triphosphate hydrolases"/>
    <property type="match status" value="1"/>
</dbReference>
<dbReference type="GO" id="GO:0003924">
    <property type="term" value="F:GTPase activity"/>
    <property type="evidence" value="ECO:0007669"/>
    <property type="project" value="InterPro"/>
</dbReference>
<accession>A0AAX4KYD8</accession>
<feature type="region of interest" description="Disordered" evidence="14">
    <location>
        <begin position="1"/>
        <end position="362"/>
    </location>
</feature>
<evidence type="ECO:0000256" key="3">
    <source>
        <dbReference type="ARBA" id="ARBA00011986"/>
    </source>
</evidence>
<dbReference type="PRINTS" id="PR00315">
    <property type="entry name" value="ELONGATNFCT"/>
</dbReference>
<evidence type="ECO:0000256" key="9">
    <source>
        <dbReference type="ARBA" id="ARBA00022801"/>
    </source>
</evidence>
<feature type="region of interest" description="Disordered" evidence="14">
    <location>
        <begin position="436"/>
        <end position="612"/>
    </location>
</feature>
<dbReference type="FunFam" id="2.40.30.10:FF:000013">
    <property type="entry name" value="eukaryotic translation initiation factor 5B"/>
    <property type="match status" value="1"/>
</dbReference>
<dbReference type="SUPFAM" id="SSF52156">
    <property type="entry name" value="Initiation factor IF2/eIF5b, domain 3"/>
    <property type="match status" value="1"/>
</dbReference>
<feature type="compositionally biased region" description="Acidic residues" evidence="14">
    <location>
        <begin position="575"/>
        <end position="605"/>
    </location>
</feature>
<dbReference type="GO" id="GO:0003743">
    <property type="term" value="F:translation initiation factor activity"/>
    <property type="evidence" value="ECO:0007669"/>
    <property type="project" value="UniProtKB-KW"/>
</dbReference>
<feature type="region of interest" description="Disordered" evidence="14">
    <location>
        <begin position="382"/>
        <end position="420"/>
    </location>
</feature>
<dbReference type="InterPro" id="IPR036925">
    <property type="entry name" value="TIF_IF2_dom3_sf"/>
</dbReference>
<dbReference type="Proteomes" id="UP001358614">
    <property type="component" value="Chromosome 3"/>
</dbReference>
<dbReference type="FunFam" id="3.40.50.300:FF:000112">
    <property type="entry name" value="Eukaryotic translation initiation factor 5B"/>
    <property type="match status" value="1"/>
</dbReference>
<dbReference type="FunFam" id="3.40.50.10050:FF:000002">
    <property type="entry name" value="Eukaryotic translation initiation factor 5B"/>
    <property type="match status" value="1"/>
</dbReference>
<dbReference type="GeneID" id="91107309"/>
<comment type="catalytic activity">
    <reaction evidence="13">
        <text>GTP + H2O = GDP + phosphate + H(+)</text>
        <dbReference type="Rhea" id="RHEA:19669"/>
        <dbReference type="ChEBI" id="CHEBI:15377"/>
        <dbReference type="ChEBI" id="CHEBI:15378"/>
        <dbReference type="ChEBI" id="CHEBI:37565"/>
        <dbReference type="ChEBI" id="CHEBI:43474"/>
        <dbReference type="ChEBI" id="CHEBI:58189"/>
        <dbReference type="EC" id="3.6.5.3"/>
    </reaction>
</comment>
<evidence type="ECO:0000256" key="6">
    <source>
        <dbReference type="ARBA" id="ARBA00022540"/>
    </source>
</evidence>
<dbReference type="EMBL" id="CP144091">
    <property type="protein sequence ID" value="WWD10373.1"/>
    <property type="molecule type" value="Genomic_DNA"/>
</dbReference>
<feature type="compositionally biased region" description="Basic and acidic residues" evidence="14">
    <location>
        <begin position="107"/>
        <end position="120"/>
    </location>
</feature>
<evidence type="ECO:0000256" key="8">
    <source>
        <dbReference type="ARBA" id="ARBA00022741"/>
    </source>
</evidence>
<dbReference type="GO" id="GO:0005525">
    <property type="term" value="F:GTP binding"/>
    <property type="evidence" value="ECO:0007669"/>
    <property type="project" value="UniProtKB-KW"/>
</dbReference>
<dbReference type="PANTHER" id="PTHR43381">
    <property type="entry name" value="TRANSLATION INITIATION FACTOR IF-2-RELATED"/>
    <property type="match status" value="1"/>
</dbReference>
<feature type="compositionally biased region" description="Basic residues" evidence="14">
    <location>
        <begin position="132"/>
        <end position="143"/>
    </location>
</feature>
<keyword evidence="8" id="KW-0547">Nucleotide-binding</keyword>
<feature type="compositionally biased region" description="Basic residues" evidence="14">
    <location>
        <begin position="1"/>
        <end position="12"/>
    </location>
</feature>
<feature type="domain" description="Tr-type G" evidence="15">
    <location>
        <begin position="633"/>
        <end position="851"/>
    </location>
</feature>
<evidence type="ECO:0000256" key="12">
    <source>
        <dbReference type="ARBA" id="ARBA00032478"/>
    </source>
</evidence>
<dbReference type="KEGG" id="ker:91107309"/>
<evidence type="ECO:0000256" key="13">
    <source>
        <dbReference type="ARBA" id="ARBA00048107"/>
    </source>
</evidence>
<feature type="compositionally biased region" description="Basic and acidic residues" evidence="14">
    <location>
        <begin position="202"/>
        <end position="221"/>
    </location>
</feature>
<feature type="compositionally biased region" description="Acidic residues" evidence="14">
    <location>
        <begin position="233"/>
        <end position="242"/>
    </location>
</feature>
<evidence type="ECO:0000259" key="15">
    <source>
        <dbReference type="PROSITE" id="PS51722"/>
    </source>
</evidence>
<keyword evidence="11" id="KW-0342">GTP-binding</keyword>
<comment type="similarity">
    <text evidence="2">Belongs to the TRAFAC class translation factor GTPase superfamily. Classic translation factor GTPase family. IF-2 subfamily.</text>
</comment>
<keyword evidence="17" id="KW-1185">Reference proteome</keyword>
<feature type="compositionally biased region" description="Acidic residues" evidence="14">
    <location>
        <begin position="516"/>
        <end position="529"/>
    </location>
</feature>
<dbReference type="FunFam" id="2.40.30.10:FF:000026">
    <property type="entry name" value="Eukaryotic translation initiation factor 5B"/>
    <property type="match status" value="1"/>
</dbReference>
<feature type="compositionally biased region" description="Basic and acidic residues" evidence="14">
    <location>
        <begin position="478"/>
        <end position="489"/>
    </location>
</feature>
<dbReference type="InterPro" id="IPR023115">
    <property type="entry name" value="TIF_IF2_dom3"/>
</dbReference>
<proteinExistence type="inferred from homology"/>
<dbReference type="SUPFAM" id="SSF52540">
    <property type="entry name" value="P-loop containing nucleoside triphosphate hydrolases"/>
    <property type="match status" value="1"/>
</dbReference>
<organism evidence="16 17">
    <name type="scientific">Kwoniella europaea PYCC6329</name>
    <dbReference type="NCBI Taxonomy" id="1423913"/>
    <lineage>
        <taxon>Eukaryota</taxon>
        <taxon>Fungi</taxon>
        <taxon>Dikarya</taxon>
        <taxon>Basidiomycota</taxon>
        <taxon>Agaricomycotina</taxon>
        <taxon>Tremellomycetes</taxon>
        <taxon>Tremellales</taxon>
        <taxon>Cryptococcaceae</taxon>
        <taxon>Kwoniella</taxon>
    </lineage>
</organism>
<evidence type="ECO:0000256" key="7">
    <source>
        <dbReference type="ARBA" id="ARBA00022723"/>
    </source>
</evidence>
<evidence type="ECO:0000256" key="4">
    <source>
        <dbReference type="ARBA" id="ARBA00013824"/>
    </source>
</evidence>
<feature type="compositionally biased region" description="Acidic residues" evidence="14">
    <location>
        <begin position="490"/>
        <end position="502"/>
    </location>
</feature>
<evidence type="ECO:0000256" key="1">
    <source>
        <dbReference type="ARBA" id="ARBA00004496"/>
    </source>
</evidence>
<feature type="compositionally biased region" description="Low complexity" evidence="14">
    <location>
        <begin position="268"/>
        <end position="285"/>
    </location>
</feature>
<dbReference type="EC" id="3.6.5.3" evidence="3"/>
<gene>
    <name evidence="16" type="ORF">V865_008508</name>
</gene>
<keyword evidence="6" id="KW-0396">Initiation factor</keyword>
<evidence type="ECO:0000256" key="5">
    <source>
        <dbReference type="ARBA" id="ARBA00022490"/>
    </source>
</evidence>
<dbReference type="Gene3D" id="2.40.30.10">
    <property type="entry name" value="Translation factors"/>
    <property type="match status" value="2"/>
</dbReference>
<feature type="compositionally biased region" description="Acidic residues" evidence="14">
    <location>
        <begin position="293"/>
        <end position="305"/>
    </location>
</feature>
<evidence type="ECO:0000313" key="17">
    <source>
        <dbReference type="Proteomes" id="UP001358614"/>
    </source>
</evidence>
<dbReference type="InterPro" id="IPR005225">
    <property type="entry name" value="Small_GTP-bd"/>
</dbReference>
<feature type="compositionally biased region" description="Basic residues" evidence="14">
    <location>
        <begin position="180"/>
        <end position="189"/>
    </location>
</feature>
<dbReference type="SUPFAM" id="SSF50447">
    <property type="entry name" value="Translation proteins"/>
    <property type="match status" value="1"/>
</dbReference>
<feature type="compositionally biased region" description="Acidic residues" evidence="14">
    <location>
        <begin position="59"/>
        <end position="73"/>
    </location>
</feature>
<name>A0AAX4KYD8_9TREE</name>
<dbReference type="Pfam" id="PF00009">
    <property type="entry name" value="GTP_EFTU"/>
    <property type="match status" value="1"/>
</dbReference>
<dbReference type="InterPro" id="IPR000795">
    <property type="entry name" value="T_Tr_GTP-bd_dom"/>
</dbReference>
<feature type="compositionally biased region" description="Low complexity" evidence="14">
    <location>
        <begin position="319"/>
        <end position="329"/>
    </location>
</feature>
<protein>
    <recommendedName>
        <fullName evidence="4">Eukaryotic translation initiation factor 5B</fullName>
        <ecNumber evidence="3">3.6.5.3</ecNumber>
    </recommendedName>
    <alternativeName>
        <fullName evidence="12">Translation initiation factor IF-2</fullName>
    </alternativeName>
</protein>
<feature type="compositionally biased region" description="Basic and acidic residues" evidence="14">
    <location>
        <begin position="251"/>
        <end position="262"/>
    </location>
</feature>
<dbReference type="GO" id="GO:0046872">
    <property type="term" value="F:metal ion binding"/>
    <property type="evidence" value="ECO:0007669"/>
    <property type="project" value="UniProtKB-KW"/>
</dbReference>
<sequence length="1232" mass="133716">MPPKKGAKKGGKKNQDDEEFWEKKEAALVDLNSPEGDDEDIPKPAKSGKGKKTGGVFDLLDEGDAMDDDDEGGDLMAMIAANAAKKKDKKKNKKKYDFDEDEDQDEEQKAAAEVDTKPNMDDEWPEEDVKPKKGKKDKKSKKKAVVDEDEEMEEPSAAAAEPPTAVNIDDEWPEEDVKPKKGKKGKKGKKAVDEEEEDLDAILEKAAAERRAAEAAAKEAEPTPAPVAAPEPAAEDDEDGGDDGPKILTKAQKEKLKKEKEKAKKKAQAAAKKASVPTPAAEEPSPSAPEPTAEAEEDEGDEEAGGADKKKKKKKKPAAKAAEPAPAAAKGKKVPAHIAAMQAAMEERKRMEEEARKAEEERLRQIEEEEKRLAEEEAKINEAKAAKKAKEKEKQARAKAEGRALTPAQKREKAAAEARKQAMLASGMVVAGLQDGAAPEAKKKVVYGNRKKQQKSTAKETATLPPEPASPAPAPVPVEKKPEPAPAKEESEDDWDKSEDEVEKVVAGVDKLKVEESEDDWDKSSDDEATPAPASAAASKTSAAAPAKAAPASTPAPAAAPAKPAAQINGKAPPAEEEESSEEESSEEETDSDEDSDEESDSEDEAAARKAAALEKIEKRKQAAQAAGSKEVLRSPICCILGHVDHGKTKLLDQIRQTSVAEGEAGGITQQIGATFFPKSAIVEKTAVVNPDNTTDVKIPGLLIIDTPGHESFSNLRTRGSSLCNIAILVVDITQGLEPQTIESINLLKKGRTPFIVALNKIDRMYGWEPKKNAGFRETLNSQKAFVRSEFEDRVKAAKLAFAEQGFNAELFDENRNLGRNISLVPTSAITGEGIPDMLLLLVKLTQERMNANLMYISELECTILEVKIIEGLGTTIDVILSNGVMREGDKIVLCGSDGPIVTNVRALLTPQPLRELRIKSAYVHNKEVKAALGVKISAPGLEKAIAGAKLYVAHDEDEVEAYKDMAMDDLSSLAKFVTKTGKGVWVQASTLGSLEALLTFLQQMKIPVFNFGIGPVYKSTIVKAGIMLDRAPEYAVIMAFDVTIEKEAEELAKKAGMKIFSSMVIYHLFDAFQKYMAEVQESRRKEAAPNAVWPVRMKILKAFAHRDPIILGCDIIEGSMRVGTPVGVVKVDKASGKREIITLGKITSLEINHKPFTIVKKSQVGAGVAVKIERAPYQTARMFNRHFDENDEVVSLITRQSIDTLKTTFRDQVEMSDWAIIKKMKTEQGVA</sequence>
<dbReference type="CDD" id="cd01887">
    <property type="entry name" value="IF2_eIF5B"/>
    <property type="match status" value="1"/>
</dbReference>
<dbReference type="NCBIfam" id="NF003078">
    <property type="entry name" value="PRK04004.1"/>
    <property type="match status" value="1"/>
</dbReference>
<dbReference type="Pfam" id="PF11987">
    <property type="entry name" value="IF-2"/>
    <property type="match status" value="1"/>
</dbReference>
<evidence type="ECO:0000256" key="11">
    <source>
        <dbReference type="ARBA" id="ARBA00023134"/>
    </source>
</evidence>
<dbReference type="AlphaFoldDB" id="A0AAX4KYD8"/>
<dbReference type="GO" id="GO:0005739">
    <property type="term" value="C:mitochondrion"/>
    <property type="evidence" value="ECO:0007669"/>
    <property type="project" value="TreeGrafter"/>
</dbReference>
<dbReference type="InterPro" id="IPR027417">
    <property type="entry name" value="P-loop_NTPase"/>
</dbReference>
<evidence type="ECO:0000256" key="2">
    <source>
        <dbReference type="ARBA" id="ARBA00007733"/>
    </source>
</evidence>
<feature type="compositionally biased region" description="Basic and acidic residues" evidence="14">
    <location>
        <begin position="345"/>
        <end position="362"/>
    </location>
</feature>
<dbReference type="NCBIfam" id="TIGR00231">
    <property type="entry name" value="small_GTP"/>
    <property type="match status" value="1"/>
</dbReference>
<keyword evidence="9" id="KW-0378">Hydrolase</keyword>
<feature type="compositionally biased region" description="Low complexity" evidence="14">
    <location>
        <begin position="74"/>
        <end position="83"/>
    </location>
</feature>
<dbReference type="RefSeq" id="XP_066088340.1">
    <property type="nucleotide sequence ID" value="XM_066232243.1"/>
</dbReference>
<dbReference type="InterPro" id="IPR009000">
    <property type="entry name" value="Transl_B-barrel_sf"/>
</dbReference>
<evidence type="ECO:0000313" key="16">
    <source>
        <dbReference type="EMBL" id="WWD10373.1"/>
    </source>
</evidence>
<evidence type="ECO:0000256" key="14">
    <source>
        <dbReference type="SAM" id="MobiDB-lite"/>
    </source>
</evidence>
<feature type="compositionally biased region" description="Basic and acidic residues" evidence="14">
    <location>
        <begin position="409"/>
        <end position="420"/>
    </location>
</feature>
<comment type="subcellular location">
    <subcellularLocation>
        <location evidence="1">Cytoplasm</location>
    </subcellularLocation>
</comment>
<dbReference type="PROSITE" id="PS51722">
    <property type="entry name" value="G_TR_2"/>
    <property type="match status" value="1"/>
</dbReference>
<keyword evidence="7" id="KW-0479">Metal-binding</keyword>
<dbReference type="PANTHER" id="PTHR43381:SF4">
    <property type="entry name" value="EUKARYOTIC TRANSLATION INITIATION FACTOR 5B"/>
    <property type="match status" value="1"/>
</dbReference>
<keyword evidence="10" id="KW-0648">Protein biosynthesis</keyword>
<reference evidence="16 17" key="1">
    <citation type="submission" date="2024-01" db="EMBL/GenBank/DDBJ databases">
        <title>Comparative genomics of Cryptococcus and Kwoniella reveals pathogenesis evolution and contrasting modes of karyotype evolution via chromosome fusion or intercentromeric recombination.</title>
        <authorList>
            <person name="Coelho M.A."/>
            <person name="David-Palma M."/>
            <person name="Shea T."/>
            <person name="Bowers K."/>
            <person name="McGinley-Smith S."/>
            <person name="Mohammad A.W."/>
            <person name="Gnirke A."/>
            <person name="Yurkov A.M."/>
            <person name="Nowrousian M."/>
            <person name="Sun S."/>
            <person name="Cuomo C.A."/>
            <person name="Heitman J."/>
        </authorList>
    </citation>
    <scope>NUCLEOTIDE SEQUENCE [LARGE SCALE GENOMIC DNA]</scope>
    <source>
        <strain evidence="16 17">PYCC6329</strain>
    </source>
</reference>
<feature type="compositionally biased region" description="Basic residues" evidence="14">
    <location>
        <begin position="84"/>
        <end position="94"/>
    </location>
</feature>